<sequence>MSNIKIAVIGLGYVGLPLARLFATKYPVIGFDINEKRITELQAGKDNTLEVEDDILLAVLSDTPKMDNTGLYCTNKLEDIADCNYYIVTVPTPVDSTNRPILTPLYKASETVGQVLKKGDIVVYESTVYPGVTEDECIPVLENISGLKYNLDFFAGYSPERINPGDKEHTVEKILKVTSGSTPEIGKKVNKLYASVITAGTHLAPNIRVAEAAKVIENSQRDINIAFVNELAKIFNLMGIDTHDVLEAAGTKWNFLPFKPGLVGGHCIGVDPYYLAQKAQEYGYHPEIILAGRRMNDGMGKYVASEVVKMMVQNDIKVKGASILVLGITFKENCPDVRNTKAVDVINNLSSYGAEVDIYDPWASAEEVMHEYKLTASKELADKKFDAIVLTVAHKQFLSLDFKSLLKPNGVVYDVKGFIPEQANGKL</sequence>
<dbReference type="RefSeq" id="WP_111622284.1">
    <property type="nucleotide sequence ID" value="NZ_QLLN01000001.1"/>
</dbReference>
<comment type="caution">
    <text evidence="6">The sequence shown here is derived from an EMBL/GenBank/DDBJ whole genome shotgun (WGS) entry which is preliminary data.</text>
</comment>
<dbReference type="InterPro" id="IPR017476">
    <property type="entry name" value="UDP-Glc/GDP-Man"/>
</dbReference>
<proteinExistence type="inferred from homology"/>
<dbReference type="OrthoDB" id="9803238at2"/>
<dbReference type="SUPFAM" id="SSF52413">
    <property type="entry name" value="UDP-glucose/GDP-mannose dehydrogenase C-terminal domain"/>
    <property type="match status" value="1"/>
</dbReference>
<keyword evidence="2" id="KW-0560">Oxidoreductase</keyword>
<dbReference type="GO" id="GO:0051287">
    <property type="term" value="F:NAD binding"/>
    <property type="evidence" value="ECO:0007669"/>
    <property type="project" value="InterPro"/>
</dbReference>
<feature type="domain" description="UDP-glucose/GDP-mannose dehydrogenase C-terminal" evidence="5">
    <location>
        <begin position="324"/>
        <end position="421"/>
    </location>
</feature>
<dbReference type="InterPro" id="IPR014026">
    <property type="entry name" value="UDP-Glc/GDP-Man_DH_dimer"/>
</dbReference>
<keyword evidence="7" id="KW-1185">Reference proteome</keyword>
<dbReference type="PIRSF" id="PIRSF500136">
    <property type="entry name" value="UDP_ManNAc_DH"/>
    <property type="match status" value="1"/>
</dbReference>
<dbReference type="GO" id="GO:0000271">
    <property type="term" value="P:polysaccharide biosynthetic process"/>
    <property type="evidence" value="ECO:0007669"/>
    <property type="project" value="InterPro"/>
</dbReference>
<dbReference type="Pfam" id="PF00984">
    <property type="entry name" value="UDPG_MGDP_dh"/>
    <property type="match status" value="1"/>
</dbReference>
<dbReference type="PANTHER" id="PTHR43491">
    <property type="entry name" value="UDP-N-ACETYL-D-MANNOSAMINE DEHYDROGENASE"/>
    <property type="match status" value="1"/>
</dbReference>
<dbReference type="Pfam" id="PF03720">
    <property type="entry name" value="UDPG_MGDP_dh_C"/>
    <property type="match status" value="1"/>
</dbReference>
<dbReference type="InterPro" id="IPR036291">
    <property type="entry name" value="NAD(P)-bd_dom_sf"/>
</dbReference>
<dbReference type="AlphaFoldDB" id="A0A327RGM6"/>
<dbReference type="PIRSF" id="PIRSF000124">
    <property type="entry name" value="UDPglc_GDPman_dh"/>
    <property type="match status" value="1"/>
</dbReference>
<dbReference type="GO" id="GO:0016628">
    <property type="term" value="F:oxidoreductase activity, acting on the CH-CH group of donors, NAD or NADP as acceptor"/>
    <property type="evidence" value="ECO:0007669"/>
    <property type="project" value="InterPro"/>
</dbReference>
<dbReference type="InterPro" id="IPR014027">
    <property type="entry name" value="UDP-Glc/GDP-Man_DH_C"/>
</dbReference>
<name>A0A327RGM6_9FLAO</name>
<dbReference type="InterPro" id="IPR008927">
    <property type="entry name" value="6-PGluconate_DH-like_C_sf"/>
</dbReference>
<evidence type="ECO:0000256" key="2">
    <source>
        <dbReference type="ARBA" id="ARBA00023002"/>
    </source>
</evidence>
<dbReference type="EMBL" id="QLLN01000001">
    <property type="protein sequence ID" value="RAJ16059.1"/>
    <property type="molecule type" value="Genomic_DNA"/>
</dbReference>
<dbReference type="GO" id="GO:0016616">
    <property type="term" value="F:oxidoreductase activity, acting on the CH-OH group of donors, NAD or NADP as acceptor"/>
    <property type="evidence" value="ECO:0007669"/>
    <property type="project" value="InterPro"/>
</dbReference>
<dbReference type="Proteomes" id="UP000249696">
    <property type="component" value="Unassembled WGS sequence"/>
</dbReference>
<evidence type="ECO:0000256" key="3">
    <source>
        <dbReference type="ARBA" id="ARBA00023027"/>
    </source>
</evidence>
<evidence type="ECO:0000256" key="1">
    <source>
        <dbReference type="ARBA" id="ARBA00006601"/>
    </source>
</evidence>
<evidence type="ECO:0000313" key="6">
    <source>
        <dbReference type="EMBL" id="RAJ16059.1"/>
    </source>
</evidence>
<dbReference type="InterPro" id="IPR028359">
    <property type="entry name" value="UDP_ManNAc/GlcNAc_DH"/>
</dbReference>
<evidence type="ECO:0000259" key="5">
    <source>
        <dbReference type="SMART" id="SM00984"/>
    </source>
</evidence>
<dbReference type="Gene3D" id="3.40.50.720">
    <property type="entry name" value="NAD(P)-binding Rossmann-like Domain"/>
    <property type="match status" value="2"/>
</dbReference>
<reference evidence="6 7" key="1">
    <citation type="submission" date="2018-06" db="EMBL/GenBank/DDBJ databases">
        <title>Genomic Encyclopedia of Archaeal and Bacterial Type Strains, Phase II (KMG-II): from individual species to whole genera.</title>
        <authorList>
            <person name="Goeker M."/>
        </authorList>
    </citation>
    <scope>NUCLEOTIDE SEQUENCE [LARGE SCALE GENOMIC DNA]</scope>
    <source>
        <strain evidence="6 7">DSM 23522</strain>
    </source>
</reference>
<dbReference type="InterPro" id="IPR036220">
    <property type="entry name" value="UDP-Glc/GDP-Man_DH_C_sf"/>
</dbReference>
<organism evidence="6 7">
    <name type="scientific">Arenibacter echinorum</name>
    <dbReference type="NCBI Taxonomy" id="440515"/>
    <lineage>
        <taxon>Bacteria</taxon>
        <taxon>Pseudomonadati</taxon>
        <taxon>Bacteroidota</taxon>
        <taxon>Flavobacteriia</taxon>
        <taxon>Flavobacteriales</taxon>
        <taxon>Flavobacteriaceae</taxon>
        <taxon>Arenibacter</taxon>
    </lineage>
</organism>
<dbReference type="PANTHER" id="PTHR43491:SF2">
    <property type="entry name" value="UDP-N-ACETYL-D-MANNOSAMINE DEHYDROGENASE"/>
    <property type="match status" value="1"/>
</dbReference>
<evidence type="ECO:0000256" key="4">
    <source>
        <dbReference type="PIRNR" id="PIRNR000124"/>
    </source>
</evidence>
<dbReference type="SUPFAM" id="SSF51735">
    <property type="entry name" value="NAD(P)-binding Rossmann-fold domains"/>
    <property type="match status" value="1"/>
</dbReference>
<keyword evidence="3" id="KW-0520">NAD</keyword>
<dbReference type="Pfam" id="PF03721">
    <property type="entry name" value="UDPG_MGDP_dh_N"/>
    <property type="match status" value="1"/>
</dbReference>
<dbReference type="SUPFAM" id="SSF48179">
    <property type="entry name" value="6-phosphogluconate dehydrogenase C-terminal domain-like"/>
    <property type="match status" value="1"/>
</dbReference>
<comment type="similarity">
    <text evidence="1 4">Belongs to the UDP-glucose/GDP-mannose dehydrogenase family.</text>
</comment>
<evidence type="ECO:0000313" key="7">
    <source>
        <dbReference type="Proteomes" id="UP000249696"/>
    </source>
</evidence>
<accession>A0A327RGM6</accession>
<gene>
    <name evidence="6" type="ORF">LV92_00763</name>
</gene>
<dbReference type="InterPro" id="IPR001732">
    <property type="entry name" value="UDP-Glc/GDP-Man_DH_N"/>
</dbReference>
<dbReference type="SMART" id="SM00984">
    <property type="entry name" value="UDPG_MGDP_dh_C"/>
    <property type="match status" value="1"/>
</dbReference>
<dbReference type="NCBIfam" id="TIGR03026">
    <property type="entry name" value="NDP-sugDHase"/>
    <property type="match status" value="1"/>
</dbReference>
<protein>
    <submittedName>
        <fullName evidence="6">UDP-N-acetyl-D-galactosamine dehydrogenase</fullName>
    </submittedName>
</protein>